<reference evidence="1 2" key="1">
    <citation type="submission" date="2018-12" db="EMBL/GenBank/DDBJ databases">
        <title>Sequencing of bacterial isolates from soil warming experiment in Harvard Forest, Massachusetts, USA.</title>
        <authorList>
            <person name="Deangelis K."/>
        </authorList>
    </citation>
    <scope>NUCLEOTIDE SEQUENCE [LARGE SCALE GENOMIC DNA]</scope>
    <source>
        <strain evidence="1 2">EB153</strain>
    </source>
</reference>
<proteinExistence type="predicted"/>
<dbReference type="Proteomes" id="UP000269669">
    <property type="component" value="Unassembled WGS sequence"/>
</dbReference>
<dbReference type="EMBL" id="RSDW01000001">
    <property type="protein sequence ID" value="RSL18904.1"/>
    <property type="molecule type" value="Genomic_DNA"/>
</dbReference>
<comment type="caution">
    <text evidence="1">The sequence shown here is derived from an EMBL/GenBank/DDBJ whole genome shotgun (WGS) entry which is preliminary data.</text>
</comment>
<dbReference type="AlphaFoldDB" id="A0A428MPR2"/>
<sequence length="115" mass="13110">MFLREGSVLPSGFDLSQEKFIENWMSIRDTTAFALDIKVRAAGWHFFWLQDVLNSSAASRSEASARTHAIARSLKKIREPFNVAELQLITVKRYLGFWVANVMLITRHIQIGATI</sequence>
<keyword evidence="2" id="KW-1185">Reference proteome</keyword>
<evidence type="ECO:0000313" key="2">
    <source>
        <dbReference type="Proteomes" id="UP000269669"/>
    </source>
</evidence>
<organism evidence="1 2">
    <name type="scientific">Edaphobacter aggregans</name>
    <dbReference type="NCBI Taxonomy" id="570835"/>
    <lineage>
        <taxon>Bacteria</taxon>
        <taxon>Pseudomonadati</taxon>
        <taxon>Acidobacteriota</taxon>
        <taxon>Terriglobia</taxon>
        <taxon>Terriglobales</taxon>
        <taxon>Acidobacteriaceae</taxon>
        <taxon>Edaphobacter</taxon>
    </lineage>
</organism>
<gene>
    <name evidence="1" type="ORF">EDE15_4510</name>
</gene>
<protein>
    <submittedName>
        <fullName evidence="1">Uncharacterized protein</fullName>
    </submittedName>
</protein>
<name>A0A428MPR2_9BACT</name>
<accession>A0A428MPR2</accession>
<evidence type="ECO:0000313" key="1">
    <source>
        <dbReference type="EMBL" id="RSL18904.1"/>
    </source>
</evidence>